<dbReference type="GO" id="GO:0006508">
    <property type="term" value="P:proteolysis"/>
    <property type="evidence" value="ECO:0007669"/>
    <property type="project" value="InterPro"/>
</dbReference>
<dbReference type="PROSITE" id="PS51257">
    <property type="entry name" value="PROKAR_LIPOPROTEIN"/>
    <property type="match status" value="1"/>
</dbReference>
<dbReference type="PRINTS" id="PR00922">
    <property type="entry name" value="DADACBPTASE3"/>
</dbReference>
<protein>
    <submittedName>
        <fullName evidence="3">D-alanyl-D-alanine carboxypeptidase DacB</fullName>
        <ecNumber evidence="3">3.4.16.4</ecNumber>
        <ecNumber evidence="3">3.4.21.-</ecNumber>
    </submittedName>
</protein>
<comment type="similarity">
    <text evidence="1">Belongs to the peptidase S13 family.</text>
</comment>
<comment type="caution">
    <text evidence="3">The sequence shown here is derived from an EMBL/GenBank/DDBJ whole genome shotgun (WGS) entry which is preliminary data.</text>
</comment>
<keyword evidence="3" id="KW-0121">Carboxypeptidase</keyword>
<accession>A0A1J5SUG6</accession>
<keyword evidence="3" id="KW-0645">Protease</keyword>
<evidence type="ECO:0000256" key="1">
    <source>
        <dbReference type="ARBA" id="ARBA00006096"/>
    </source>
</evidence>
<dbReference type="InterPro" id="IPR000667">
    <property type="entry name" value="Peptidase_S13"/>
</dbReference>
<dbReference type="EC" id="3.4.21.-" evidence="3"/>
<dbReference type="EC" id="3.4.16.4" evidence="3"/>
<dbReference type="PANTHER" id="PTHR30023:SF0">
    <property type="entry name" value="PENICILLIN-SENSITIVE CARBOXYPEPTIDASE A"/>
    <property type="match status" value="1"/>
</dbReference>
<proteinExistence type="inferred from homology"/>
<dbReference type="GO" id="GO:0009002">
    <property type="term" value="F:serine-type D-Ala-D-Ala carboxypeptidase activity"/>
    <property type="evidence" value="ECO:0007669"/>
    <property type="project" value="UniProtKB-EC"/>
</dbReference>
<keyword evidence="2 3" id="KW-0378">Hydrolase</keyword>
<gene>
    <name evidence="3" type="primary">dacB_1</name>
    <name evidence="3" type="ORF">GALL_63700</name>
</gene>
<dbReference type="EMBL" id="MLJW01000018">
    <property type="protein sequence ID" value="OIR12119.1"/>
    <property type="molecule type" value="Genomic_DNA"/>
</dbReference>
<evidence type="ECO:0000313" key="3">
    <source>
        <dbReference type="EMBL" id="OIR12119.1"/>
    </source>
</evidence>
<reference evidence="3" key="1">
    <citation type="submission" date="2016-10" db="EMBL/GenBank/DDBJ databases">
        <title>Sequence of Gallionella enrichment culture.</title>
        <authorList>
            <person name="Poehlein A."/>
            <person name="Muehling M."/>
            <person name="Daniel R."/>
        </authorList>
    </citation>
    <scope>NUCLEOTIDE SEQUENCE</scope>
</reference>
<organism evidence="3">
    <name type="scientific">mine drainage metagenome</name>
    <dbReference type="NCBI Taxonomy" id="410659"/>
    <lineage>
        <taxon>unclassified sequences</taxon>
        <taxon>metagenomes</taxon>
        <taxon>ecological metagenomes</taxon>
    </lineage>
</organism>
<dbReference type="InterPro" id="IPR012338">
    <property type="entry name" value="Beta-lactam/transpept-like"/>
</dbReference>
<dbReference type="GO" id="GO:0000270">
    <property type="term" value="P:peptidoglycan metabolic process"/>
    <property type="evidence" value="ECO:0007669"/>
    <property type="project" value="TreeGrafter"/>
</dbReference>
<sequence>MRIKINIAVCFLLLGFASCTAHKKLMKTPQPVGNTATNEKEKVVVENKIEQYAATYLLNDSDLLSAHVGISVYDPAEKKYLYNYQGNKYFIPASNTKLLTCYAAMKYLGDSLVGLRYEKINDTSISIRPTADPTFLISDFTNQPVYDFLKKFKSIEISPRVQDFKYQGKGWAWDDYKESYAASRGEFPIYGNIATFELAKDSTIKVIPKIFEIHGITGKALIAHGIDVIRMWDNNYFSIIPGKNKNIQVPFVPHISSVRDLLNDTLNISTKLELMFSHGKDYKNIIHSQPTDSLLKITMHRSDNFFAEQTLLMVSNERLGLMSDEKIIETLLATDYKNFPQKPKWVDGSGLSRYNLISPQDFVFLLEKMKNDFAWNRITAILPTGDAGTLKGLYKNYVGKIYAKTGTVSNNLALSGYIITNKNKQLIFSVMVNNHQAAASAIRRSIEKFITEIIDNY</sequence>
<dbReference type="SUPFAM" id="SSF56601">
    <property type="entry name" value="beta-lactamase/transpeptidase-like"/>
    <property type="match status" value="1"/>
</dbReference>
<dbReference type="AlphaFoldDB" id="A0A1J5SUG6"/>
<dbReference type="Gene3D" id="3.40.710.10">
    <property type="entry name" value="DD-peptidase/beta-lactamase superfamily"/>
    <property type="match status" value="2"/>
</dbReference>
<name>A0A1J5SUG6_9ZZZZ</name>
<dbReference type="PANTHER" id="PTHR30023">
    <property type="entry name" value="D-ALANYL-D-ALANINE CARBOXYPEPTIDASE"/>
    <property type="match status" value="1"/>
</dbReference>
<dbReference type="Pfam" id="PF02113">
    <property type="entry name" value="Peptidase_S13"/>
    <property type="match status" value="2"/>
</dbReference>
<evidence type="ECO:0000256" key="2">
    <source>
        <dbReference type="ARBA" id="ARBA00022801"/>
    </source>
</evidence>